<dbReference type="GO" id="GO:0048270">
    <property type="term" value="F:methionine adenosyltransferase regulator activity"/>
    <property type="evidence" value="ECO:0007669"/>
    <property type="project" value="TreeGrafter"/>
</dbReference>
<dbReference type="InterPro" id="IPR036291">
    <property type="entry name" value="NAD(P)-bd_dom_sf"/>
</dbReference>
<dbReference type="PANTHER" id="PTHR10491:SF4">
    <property type="entry name" value="METHIONINE ADENOSYLTRANSFERASE 2 SUBUNIT BETA"/>
    <property type="match status" value="1"/>
</dbReference>
<keyword evidence="3" id="KW-1185">Reference proteome</keyword>
<organism evidence="2 3">
    <name type="scientific">Glonium stellatum</name>
    <dbReference type="NCBI Taxonomy" id="574774"/>
    <lineage>
        <taxon>Eukaryota</taxon>
        <taxon>Fungi</taxon>
        <taxon>Dikarya</taxon>
        <taxon>Ascomycota</taxon>
        <taxon>Pezizomycotina</taxon>
        <taxon>Dothideomycetes</taxon>
        <taxon>Pleosporomycetidae</taxon>
        <taxon>Gloniales</taxon>
        <taxon>Gloniaceae</taxon>
        <taxon>Glonium</taxon>
    </lineage>
</organism>
<name>A0A8E2F9F3_9PEZI</name>
<proteinExistence type="predicted"/>
<dbReference type="GO" id="GO:0048269">
    <property type="term" value="C:methionine adenosyltransferase complex"/>
    <property type="evidence" value="ECO:0007669"/>
    <property type="project" value="TreeGrafter"/>
</dbReference>
<evidence type="ECO:0000259" key="1">
    <source>
        <dbReference type="Pfam" id="PF04321"/>
    </source>
</evidence>
<dbReference type="CDD" id="cd05254">
    <property type="entry name" value="dTDP_HR_like_SDR_e"/>
    <property type="match status" value="1"/>
</dbReference>
<dbReference type="Gene3D" id="3.40.50.720">
    <property type="entry name" value="NAD(P)-binding Rossmann-like Domain"/>
    <property type="match status" value="1"/>
</dbReference>
<dbReference type="Proteomes" id="UP000250140">
    <property type="component" value="Unassembled WGS sequence"/>
</dbReference>
<dbReference type="SUPFAM" id="SSF51735">
    <property type="entry name" value="NAD(P)-binding Rossmann-fold domains"/>
    <property type="match status" value="1"/>
</dbReference>
<dbReference type="OrthoDB" id="16464at2759"/>
<dbReference type="PANTHER" id="PTHR10491">
    <property type="entry name" value="DTDP-4-DEHYDRORHAMNOSE REDUCTASE"/>
    <property type="match status" value="1"/>
</dbReference>
<protein>
    <submittedName>
        <fullName evidence="2">NAD(P)-binding protein</fullName>
    </submittedName>
</protein>
<evidence type="ECO:0000313" key="2">
    <source>
        <dbReference type="EMBL" id="OCL12720.1"/>
    </source>
</evidence>
<dbReference type="Pfam" id="PF04321">
    <property type="entry name" value="RmlD_sub_bind"/>
    <property type="match status" value="1"/>
</dbReference>
<dbReference type="InterPro" id="IPR029903">
    <property type="entry name" value="RmlD-like-bd"/>
</dbReference>
<dbReference type="EMBL" id="KV748839">
    <property type="protein sequence ID" value="OCL12720.1"/>
    <property type="molecule type" value="Genomic_DNA"/>
</dbReference>
<dbReference type="AlphaFoldDB" id="A0A8E2F9F3"/>
<dbReference type="InterPro" id="IPR005913">
    <property type="entry name" value="dTDP_dehydrorham_reduct"/>
</dbReference>
<gene>
    <name evidence="2" type="ORF">AOQ84DRAFT_418653</name>
</gene>
<accession>A0A8E2F9F3</accession>
<dbReference type="GO" id="GO:0006556">
    <property type="term" value="P:S-adenosylmethionine biosynthetic process"/>
    <property type="evidence" value="ECO:0007669"/>
    <property type="project" value="TreeGrafter"/>
</dbReference>
<feature type="domain" description="RmlD-like substrate binding" evidence="1">
    <location>
        <begin position="13"/>
        <end position="181"/>
    </location>
</feature>
<sequence>MPLIPTLKDKIFLIWGANGWIAGHLEILLQSQCKTVHCTAVRMENREEVEEVLNRIRPTHVFNCAGCTGRPNVDWCEDNKQETIRSNAIGTLNLADCCYLRGIHLTVLATGCIYHYDAEHQPHGKPFVETDPANFGGSFYSYTKSRVEEIMSFYPQTLILRLRMPVSDDLHPRNFVTKIASYPRVVDIPNSNTILTDLLPCAVVLAESGETGVYNFTNPGVISHNEVLTLYKEIIDPSFTWQNFTVEEQAKVIKAQRSNCELDTTKLETKLKEYGMTVPEVHVAYRKCFERMKENLQREKMLT</sequence>
<reference evidence="2 3" key="1">
    <citation type="journal article" date="2016" name="Nat. Commun.">
        <title>Ectomycorrhizal ecology is imprinted in the genome of the dominant symbiotic fungus Cenococcum geophilum.</title>
        <authorList>
            <consortium name="DOE Joint Genome Institute"/>
            <person name="Peter M."/>
            <person name="Kohler A."/>
            <person name="Ohm R.A."/>
            <person name="Kuo A."/>
            <person name="Krutzmann J."/>
            <person name="Morin E."/>
            <person name="Arend M."/>
            <person name="Barry K.W."/>
            <person name="Binder M."/>
            <person name="Choi C."/>
            <person name="Clum A."/>
            <person name="Copeland A."/>
            <person name="Grisel N."/>
            <person name="Haridas S."/>
            <person name="Kipfer T."/>
            <person name="LaButti K."/>
            <person name="Lindquist E."/>
            <person name="Lipzen A."/>
            <person name="Maire R."/>
            <person name="Meier B."/>
            <person name="Mihaltcheva S."/>
            <person name="Molinier V."/>
            <person name="Murat C."/>
            <person name="Poggeler S."/>
            <person name="Quandt C.A."/>
            <person name="Sperisen C."/>
            <person name="Tritt A."/>
            <person name="Tisserant E."/>
            <person name="Crous P.W."/>
            <person name="Henrissat B."/>
            <person name="Nehls U."/>
            <person name="Egli S."/>
            <person name="Spatafora J.W."/>
            <person name="Grigoriev I.V."/>
            <person name="Martin F.M."/>
        </authorList>
    </citation>
    <scope>NUCLEOTIDE SEQUENCE [LARGE SCALE GENOMIC DNA]</scope>
    <source>
        <strain evidence="2 3">CBS 207.34</strain>
    </source>
</reference>
<evidence type="ECO:0000313" key="3">
    <source>
        <dbReference type="Proteomes" id="UP000250140"/>
    </source>
</evidence>